<evidence type="ECO:0000259" key="1">
    <source>
        <dbReference type="Pfam" id="PF13229"/>
    </source>
</evidence>
<dbReference type="InterPro" id="IPR011050">
    <property type="entry name" value="Pectin_lyase_fold/virulence"/>
</dbReference>
<feature type="non-terminal residue" evidence="2">
    <location>
        <position position="326"/>
    </location>
</feature>
<organism evidence="2">
    <name type="scientific">marine metagenome</name>
    <dbReference type="NCBI Taxonomy" id="408172"/>
    <lineage>
        <taxon>unclassified sequences</taxon>
        <taxon>metagenomes</taxon>
        <taxon>ecological metagenomes</taxon>
    </lineage>
</organism>
<dbReference type="Pfam" id="PF13229">
    <property type="entry name" value="Beta_helix"/>
    <property type="match status" value="1"/>
</dbReference>
<feature type="non-terminal residue" evidence="2">
    <location>
        <position position="1"/>
    </location>
</feature>
<dbReference type="InterPro" id="IPR012334">
    <property type="entry name" value="Pectin_lyas_fold"/>
</dbReference>
<evidence type="ECO:0000313" key="2">
    <source>
        <dbReference type="EMBL" id="SVC91842.1"/>
    </source>
</evidence>
<sequence>SAAAGTYVENINFNGKNIAVIGEDRETTIIDGNQNGSVVTFGNGEDSTAVLGGFTIQNGVASHGGGIHCLSSNPRLEDLTVKGNTASGGEYNQGGGIYCYDSSPRLNNVSITDNSALAPIGDGGGIICNTTSNPILKNVTIIDNSSTDDGGGMACFSSSNPILNHVTIANNSASWGGGINCRVSSDPILMNVTISGNTASGGLSDENGGAIYLHNNSNPNLVNTILWNNSPNELEFAANNVSSSISISFSNIGGGQDSIITNDNGTITWGDGNIDVDPVFVDTANGDYHLLASSQLINAGHPDSTDSDGTIADIGAYPYLNSYSGP</sequence>
<proteinExistence type="predicted"/>
<feature type="domain" description="Right handed beta helix" evidence="1">
    <location>
        <begin position="49"/>
        <end position="200"/>
    </location>
</feature>
<reference evidence="2" key="1">
    <citation type="submission" date="2018-05" db="EMBL/GenBank/DDBJ databases">
        <authorList>
            <person name="Lanie J.A."/>
            <person name="Ng W.-L."/>
            <person name="Kazmierczak K.M."/>
            <person name="Andrzejewski T.M."/>
            <person name="Davidsen T.M."/>
            <person name="Wayne K.J."/>
            <person name="Tettelin H."/>
            <person name="Glass J.I."/>
            <person name="Rusch D."/>
            <person name="Podicherti R."/>
            <person name="Tsui H.-C.T."/>
            <person name="Winkler M.E."/>
        </authorList>
    </citation>
    <scope>NUCLEOTIDE SEQUENCE</scope>
</reference>
<dbReference type="SMART" id="SM00710">
    <property type="entry name" value="PbH1"/>
    <property type="match status" value="4"/>
</dbReference>
<name>A0A382R3V7_9ZZZZ</name>
<dbReference type="InterPro" id="IPR039448">
    <property type="entry name" value="Beta_helix"/>
</dbReference>
<dbReference type="EMBL" id="UINC01118603">
    <property type="protein sequence ID" value="SVC91842.1"/>
    <property type="molecule type" value="Genomic_DNA"/>
</dbReference>
<dbReference type="InterPro" id="IPR006626">
    <property type="entry name" value="PbH1"/>
</dbReference>
<dbReference type="AlphaFoldDB" id="A0A382R3V7"/>
<dbReference type="Gene3D" id="2.160.20.10">
    <property type="entry name" value="Single-stranded right-handed beta-helix, Pectin lyase-like"/>
    <property type="match status" value="1"/>
</dbReference>
<protein>
    <recommendedName>
        <fullName evidence="1">Right handed beta helix domain-containing protein</fullName>
    </recommendedName>
</protein>
<gene>
    <name evidence="2" type="ORF">METZ01_LOCUS344696</name>
</gene>
<dbReference type="SUPFAM" id="SSF51126">
    <property type="entry name" value="Pectin lyase-like"/>
    <property type="match status" value="1"/>
</dbReference>
<accession>A0A382R3V7</accession>